<sequence length="183" mass="20454">FAEDGRGIYFQYDDRGVTNIGYVSLVGEFRILAKHVGGLSLGRPYSSGQFSVSDNGRLAYTHTRYDHPADVAIVGEDRSETDGRRVTRLNEDLFAHKSLAQMEELWVDSSFDGRKIHAWVLKPPSFTSDKKYPLILEIHGGPFANYGDRFSAEMQLYAAAGYVVLYVNPRGSTSYGNDFANLI</sequence>
<reference evidence="3" key="1">
    <citation type="journal article" date="2014" name="Front. Microbiol.">
        <title>High frequency of phylogenetically diverse reductive dehalogenase-homologous genes in deep subseafloor sedimentary metagenomes.</title>
        <authorList>
            <person name="Kawai M."/>
            <person name="Futagami T."/>
            <person name="Toyoda A."/>
            <person name="Takaki Y."/>
            <person name="Nishi S."/>
            <person name="Hori S."/>
            <person name="Arai W."/>
            <person name="Tsubouchi T."/>
            <person name="Morono Y."/>
            <person name="Uchiyama I."/>
            <person name="Ito T."/>
            <person name="Fujiyama A."/>
            <person name="Inagaki F."/>
            <person name="Takami H."/>
        </authorList>
    </citation>
    <scope>NUCLEOTIDE SEQUENCE</scope>
    <source>
        <strain evidence="3">Expedition CK06-06</strain>
    </source>
</reference>
<dbReference type="InterPro" id="IPR001375">
    <property type="entry name" value="Peptidase_S9_cat"/>
</dbReference>
<dbReference type="AlphaFoldDB" id="X0Z0D1"/>
<dbReference type="GO" id="GO:0004252">
    <property type="term" value="F:serine-type endopeptidase activity"/>
    <property type="evidence" value="ECO:0007669"/>
    <property type="project" value="TreeGrafter"/>
</dbReference>
<evidence type="ECO:0000256" key="1">
    <source>
        <dbReference type="ARBA" id="ARBA00022801"/>
    </source>
</evidence>
<feature type="non-terminal residue" evidence="3">
    <location>
        <position position="1"/>
    </location>
</feature>
<dbReference type="SUPFAM" id="SSF82171">
    <property type="entry name" value="DPP6 N-terminal domain-like"/>
    <property type="match status" value="1"/>
</dbReference>
<dbReference type="Gene3D" id="3.40.50.1820">
    <property type="entry name" value="alpha/beta hydrolase"/>
    <property type="match status" value="1"/>
</dbReference>
<feature type="domain" description="Peptidase S9 prolyl oligopeptidase catalytic" evidence="2">
    <location>
        <begin position="149"/>
        <end position="181"/>
    </location>
</feature>
<dbReference type="SUPFAM" id="SSF53474">
    <property type="entry name" value="alpha/beta-Hydrolases"/>
    <property type="match status" value="1"/>
</dbReference>
<gene>
    <name evidence="3" type="ORF">S01H1_82896</name>
</gene>
<comment type="caution">
    <text evidence="3">The sequence shown here is derived from an EMBL/GenBank/DDBJ whole genome shotgun (WGS) entry which is preliminary data.</text>
</comment>
<dbReference type="PANTHER" id="PTHR42776:SF27">
    <property type="entry name" value="DIPEPTIDYL PEPTIDASE FAMILY MEMBER 6"/>
    <property type="match status" value="1"/>
</dbReference>
<accession>X0Z0D1</accession>
<organism evidence="3">
    <name type="scientific">marine sediment metagenome</name>
    <dbReference type="NCBI Taxonomy" id="412755"/>
    <lineage>
        <taxon>unclassified sequences</taxon>
        <taxon>metagenomes</taxon>
        <taxon>ecological metagenomes</taxon>
    </lineage>
</organism>
<keyword evidence="1" id="KW-0378">Hydrolase</keyword>
<evidence type="ECO:0000313" key="3">
    <source>
        <dbReference type="EMBL" id="GAG42156.1"/>
    </source>
</evidence>
<name>X0Z0D1_9ZZZZ</name>
<protein>
    <recommendedName>
        <fullName evidence="2">Peptidase S9 prolyl oligopeptidase catalytic domain-containing protein</fullName>
    </recommendedName>
</protein>
<dbReference type="Pfam" id="PF00326">
    <property type="entry name" value="Peptidase_S9"/>
    <property type="match status" value="1"/>
</dbReference>
<proteinExistence type="predicted"/>
<dbReference type="GO" id="GO:0006508">
    <property type="term" value="P:proteolysis"/>
    <property type="evidence" value="ECO:0007669"/>
    <property type="project" value="InterPro"/>
</dbReference>
<dbReference type="EMBL" id="BARS01056252">
    <property type="protein sequence ID" value="GAG42156.1"/>
    <property type="molecule type" value="Genomic_DNA"/>
</dbReference>
<dbReference type="InterPro" id="IPR029058">
    <property type="entry name" value="AB_hydrolase_fold"/>
</dbReference>
<dbReference type="PANTHER" id="PTHR42776">
    <property type="entry name" value="SERINE PEPTIDASE S9 FAMILY MEMBER"/>
    <property type="match status" value="1"/>
</dbReference>
<evidence type="ECO:0000259" key="2">
    <source>
        <dbReference type="Pfam" id="PF00326"/>
    </source>
</evidence>
<feature type="non-terminal residue" evidence="3">
    <location>
        <position position="183"/>
    </location>
</feature>